<organism evidence="1 2">
    <name type="scientific">Zizania palustris</name>
    <name type="common">Northern wild rice</name>
    <dbReference type="NCBI Taxonomy" id="103762"/>
    <lineage>
        <taxon>Eukaryota</taxon>
        <taxon>Viridiplantae</taxon>
        <taxon>Streptophyta</taxon>
        <taxon>Embryophyta</taxon>
        <taxon>Tracheophyta</taxon>
        <taxon>Spermatophyta</taxon>
        <taxon>Magnoliopsida</taxon>
        <taxon>Liliopsida</taxon>
        <taxon>Poales</taxon>
        <taxon>Poaceae</taxon>
        <taxon>BOP clade</taxon>
        <taxon>Oryzoideae</taxon>
        <taxon>Oryzeae</taxon>
        <taxon>Zizaniinae</taxon>
        <taxon>Zizania</taxon>
    </lineage>
</organism>
<gene>
    <name evidence="1" type="ORF">GUJ93_ZPchr0007g6156</name>
</gene>
<sequence>MPQATSVLEKATVEAYRATPTMEALSRVESLCAVIPATPNEAAFLKIGGWRGRAPRSGLPLEPPSPPHATFVEGAEHLLSSEGR</sequence>
<evidence type="ECO:0000313" key="1">
    <source>
        <dbReference type="EMBL" id="KAG8080666.1"/>
    </source>
</evidence>
<dbReference type="AlphaFoldDB" id="A0A8J5SRA7"/>
<comment type="caution">
    <text evidence="1">The sequence shown here is derived from an EMBL/GenBank/DDBJ whole genome shotgun (WGS) entry which is preliminary data.</text>
</comment>
<dbReference type="Proteomes" id="UP000729402">
    <property type="component" value="Unassembled WGS sequence"/>
</dbReference>
<proteinExistence type="predicted"/>
<dbReference type="EMBL" id="JAAALK010000282">
    <property type="protein sequence ID" value="KAG8080666.1"/>
    <property type="molecule type" value="Genomic_DNA"/>
</dbReference>
<keyword evidence="2" id="KW-1185">Reference proteome</keyword>
<accession>A0A8J5SRA7</accession>
<reference evidence="1" key="1">
    <citation type="journal article" date="2021" name="bioRxiv">
        <title>Whole Genome Assembly and Annotation of Northern Wild Rice, Zizania palustris L., Supports a Whole Genome Duplication in the Zizania Genus.</title>
        <authorList>
            <person name="Haas M."/>
            <person name="Kono T."/>
            <person name="Macchietto M."/>
            <person name="Millas R."/>
            <person name="McGilp L."/>
            <person name="Shao M."/>
            <person name="Duquette J."/>
            <person name="Hirsch C.N."/>
            <person name="Kimball J."/>
        </authorList>
    </citation>
    <scope>NUCLEOTIDE SEQUENCE</scope>
    <source>
        <tissue evidence="1">Fresh leaf tissue</tissue>
    </source>
</reference>
<evidence type="ECO:0000313" key="2">
    <source>
        <dbReference type="Proteomes" id="UP000729402"/>
    </source>
</evidence>
<name>A0A8J5SRA7_ZIZPA</name>
<protein>
    <submittedName>
        <fullName evidence="1">Uncharacterized protein</fullName>
    </submittedName>
</protein>
<reference evidence="1" key="2">
    <citation type="submission" date="2021-02" db="EMBL/GenBank/DDBJ databases">
        <authorList>
            <person name="Kimball J.A."/>
            <person name="Haas M.W."/>
            <person name="Macchietto M."/>
            <person name="Kono T."/>
            <person name="Duquette J."/>
            <person name="Shao M."/>
        </authorList>
    </citation>
    <scope>NUCLEOTIDE SEQUENCE</scope>
    <source>
        <tissue evidence="1">Fresh leaf tissue</tissue>
    </source>
</reference>